<dbReference type="PANTHER" id="PTHR21666">
    <property type="entry name" value="PEPTIDASE-RELATED"/>
    <property type="match status" value="1"/>
</dbReference>
<proteinExistence type="predicted"/>
<dbReference type="SUPFAM" id="SSF51261">
    <property type="entry name" value="Duplicated hybrid motif"/>
    <property type="match status" value="1"/>
</dbReference>
<keyword evidence="1" id="KW-0732">Signal</keyword>
<protein>
    <submittedName>
        <fullName evidence="4">M23 family metallopeptidase</fullName>
    </submittedName>
</protein>
<dbReference type="Proteomes" id="UP001055868">
    <property type="component" value="Chromosome"/>
</dbReference>
<dbReference type="Gene3D" id="2.70.70.10">
    <property type="entry name" value="Glucose Permease (Domain IIA)"/>
    <property type="match status" value="1"/>
</dbReference>
<dbReference type="InterPro" id="IPR050570">
    <property type="entry name" value="Cell_wall_metabolism_enzyme"/>
</dbReference>
<dbReference type="Pfam" id="PF01551">
    <property type="entry name" value="Peptidase_M23"/>
    <property type="match status" value="1"/>
</dbReference>
<keyword evidence="5" id="KW-1185">Reference proteome</keyword>
<accession>A0ABY4NBY7</accession>
<feature type="region of interest" description="Disordered" evidence="2">
    <location>
        <begin position="1"/>
        <end position="52"/>
    </location>
</feature>
<dbReference type="CDD" id="cd12797">
    <property type="entry name" value="M23_peptidase"/>
    <property type="match status" value="1"/>
</dbReference>
<feature type="compositionally biased region" description="Basic residues" evidence="2">
    <location>
        <begin position="1"/>
        <end position="14"/>
    </location>
</feature>
<evidence type="ECO:0000259" key="3">
    <source>
        <dbReference type="Pfam" id="PF01551"/>
    </source>
</evidence>
<dbReference type="PANTHER" id="PTHR21666:SF289">
    <property type="entry name" value="L-ALA--D-GLU ENDOPEPTIDASE"/>
    <property type="match status" value="1"/>
</dbReference>
<name>A0ABY4NBY7_9MICO</name>
<dbReference type="InterPro" id="IPR011055">
    <property type="entry name" value="Dup_hybrid_motif"/>
</dbReference>
<organism evidence="4 5">
    <name type="scientific">Brachybacterium kimchii</name>
    <dbReference type="NCBI Taxonomy" id="2942909"/>
    <lineage>
        <taxon>Bacteria</taxon>
        <taxon>Bacillati</taxon>
        <taxon>Actinomycetota</taxon>
        <taxon>Actinomycetes</taxon>
        <taxon>Micrococcales</taxon>
        <taxon>Dermabacteraceae</taxon>
        <taxon>Brachybacterium</taxon>
    </lineage>
</organism>
<gene>
    <name evidence="4" type="ORF">M4486_08555</name>
</gene>
<evidence type="ECO:0000256" key="1">
    <source>
        <dbReference type="ARBA" id="ARBA00022729"/>
    </source>
</evidence>
<dbReference type="InterPro" id="IPR016047">
    <property type="entry name" value="M23ase_b-sheet_dom"/>
</dbReference>
<feature type="compositionally biased region" description="Low complexity" evidence="2">
    <location>
        <begin position="15"/>
        <end position="31"/>
    </location>
</feature>
<sequence>MAPHPAHRPRRPVRPIRCARTARPVRAALPALRPPPVRRTARRPDGPQGAHAPRGAVRLLVALMGMVLVAALQMTVPAHGDPGAAGNPAGGGGAGTDASAQARWEWPMASPHRIIAPFVAPEHRYGPGHRGVDIVASGAEVRAVEDGTVRFAGSVAGRGVVSILHADGLLSTYEPVTADVRAGDRVRAGQVIGELQEGGPGDGEGASHCAQACLHLGARRGGADYVDPEPLLRGAEPSVLLPLEAAGTALALLGRHAG</sequence>
<feature type="domain" description="M23ase beta-sheet core" evidence="3">
    <location>
        <begin position="128"/>
        <end position="228"/>
    </location>
</feature>
<evidence type="ECO:0000313" key="5">
    <source>
        <dbReference type="Proteomes" id="UP001055868"/>
    </source>
</evidence>
<dbReference type="RefSeq" id="WP_249480746.1">
    <property type="nucleotide sequence ID" value="NZ_CP097218.1"/>
</dbReference>
<dbReference type="EMBL" id="CP097218">
    <property type="protein sequence ID" value="UQN31316.1"/>
    <property type="molecule type" value="Genomic_DNA"/>
</dbReference>
<evidence type="ECO:0000313" key="4">
    <source>
        <dbReference type="EMBL" id="UQN31316.1"/>
    </source>
</evidence>
<reference evidence="4" key="1">
    <citation type="submission" date="2022-05" db="EMBL/GenBank/DDBJ databases">
        <title>Genomic analysis of Brachybacterium sp. CBA3104.</title>
        <authorList>
            <person name="Roh S.W."/>
            <person name="Kim Y.B."/>
            <person name="Kim Y."/>
        </authorList>
    </citation>
    <scope>NUCLEOTIDE SEQUENCE</scope>
    <source>
        <strain evidence="4">CBA3104</strain>
    </source>
</reference>
<evidence type="ECO:0000256" key="2">
    <source>
        <dbReference type="SAM" id="MobiDB-lite"/>
    </source>
</evidence>